<comment type="similarity">
    <text evidence="1">Belongs to the polysaccharide synthase family.</text>
</comment>
<sequence>MSYSVSAGLANRFAPRLLVLSADLTVTVFAYVCAWTLRFNFTVDAANWHTSHLVTLLLCRLLLFVQIRPFQGIIRHTGVEDAQLITKAATFSSLLAGFGSYALSRFLQVSWPYIPASILAIEYFISMVLLIGIRFCIKYLYYRLLDSPRGDYQEVLIYGAGDLGTRTKDMLLRDRRRRYRILGFIDDNPTKTGKTVRGVKVYSPLEVVAVFLHAPRKPQVILAMAMLSGHRRQEIARFLQQYQLSSIVVPSAQDWMSGKSGQRQQPEISVEDLLGRPAIRLDSTAVTMLLRDRTILVTGAAGSIGSELVRQLLNHEPARIILADQAESALYDLLFSLRRLPDSPGADVVLTTQVADVTDADRMQQLFQQYLPEYVFHAAAYKHVPLMEEHPYEAVKVNVLGTKIVADLAQLYKVKKFVLVSTDKAVNPTNVMGATKRLAELYLQSLNDLPQANATGSSTRFITTRFGNVLGSSGSVVPIFKQQIDAGGPVTVTHPDIIRYFMTIPEACQLVLEAAAMGQGNEVFVFDMGQPVRIADLARQMIHLSGYRVNQDIALEFTGLRPGEKLYEELLNTTESTLPTHHPKIMIARLQTPDACPLQQTIGHLEQALQYGDNTLLVSLLKKAVPEYISHNSPYATLDRTVRQSLD</sequence>
<dbReference type="OrthoDB" id="9803111at2"/>
<dbReference type="InterPro" id="IPR003869">
    <property type="entry name" value="Polysac_CapD-like"/>
</dbReference>
<evidence type="ECO:0000313" key="5">
    <source>
        <dbReference type="Proteomes" id="UP000283523"/>
    </source>
</evidence>
<dbReference type="PANTHER" id="PTHR43318:SF1">
    <property type="entry name" value="POLYSACCHARIDE BIOSYNTHESIS PROTEIN EPSC-RELATED"/>
    <property type="match status" value="1"/>
</dbReference>
<evidence type="ECO:0000313" key="4">
    <source>
        <dbReference type="EMBL" id="RIV22525.1"/>
    </source>
</evidence>
<dbReference type="Proteomes" id="UP000283523">
    <property type="component" value="Unassembled WGS sequence"/>
</dbReference>
<gene>
    <name evidence="4" type="ORF">DYU11_16045</name>
</gene>
<dbReference type="RefSeq" id="WP_119668710.1">
    <property type="nucleotide sequence ID" value="NZ_QXED01000004.1"/>
</dbReference>
<evidence type="ECO:0000256" key="1">
    <source>
        <dbReference type="ARBA" id="ARBA00007430"/>
    </source>
</evidence>
<dbReference type="InterPro" id="IPR051203">
    <property type="entry name" value="Polysaccharide_Synthase-Rel"/>
</dbReference>
<dbReference type="AlphaFoldDB" id="A0A418M8V1"/>
<feature type="transmembrane region" description="Helical" evidence="2">
    <location>
        <begin position="17"/>
        <end position="37"/>
    </location>
</feature>
<evidence type="ECO:0000259" key="3">
    <source>
        <dbReference type="Pfam" id="PF02719"/>
    </source>
</evidence>
<dbReference type="EMBL" id="QXED01000004">
    <property type="protein sequence ID" value="RIV22525.1"/>
    <property type="molecule type" value="Genomic_DNA"/>
</dbReference>
<dbReference type="CDD" id="cd05237">
    <property type="entry name" value="UDP_invert_4-6DH_SDR_e"/>
    <property type="match status" value="1"/>
</dbReference>
<dbReference type="Pfam" id="PF13727">
    <property type="entry name" value="CoA_binding_3"/>
    <property type="match status" value="1"/>
</dbReference>
<feature type="transmembrane region" description="Helical" evidence="2">
    <location>
        <begin position="113"/>
        <end position="137"/>
    </location>
</feature>
<feature type="domain" description="Polysaccharide biosynthesis protein CapD-like" evidence="3">
    <location>
        <begin position="295"/>
        <end position="588"/>
    </location>
</feature>
<name>A0A418M8V1_9BACT</name>
<comment type="caution">
    <text evidence="4">The sequence shown here is derived from an EMBL/GenBank/DDBJ whole genome shotgun (WGS) entry which is preliminary data.</text>
</comment>
<protein>
    <submittedName>
        <fullName evidence="4">Polysaccharide biosynthesis protein</fullName>
    </submittedName>
</protein>
<dbReference type="Pfam" id="PF02719">
    <property type="entry name" value="Polysacc_synt_2"/>
    <property type="match status" value="1"/>
</dbReference>
<feature type="transmembrane region" description="Helical" evidence="2">
    <location>
        <begin position="49"/>
        <end position="67"/>
    </location>
</feature>
<dbReference type="Gene3D" id="3.40.50.720">
    <property type="entry name" value="NAD(P)-binding Rossmann-like Domain"/>
    <property type="match status" value="2"/>
</dbReference>
<dbReference type="SUPFAM" id="SSF51735">
    <property type="entry name" value="NAD(P)-binding Rossmann-fold domains"/>
    <property type="match status" value="1"/>
</dbReference>
<keyword evidence="2" id="KW-0472">Membrane</keyword>
<dbReference type="InterPro" id="IPR036291">
    <property type="entry name" value="NAD(P)-bd_dom_sf"/>
</dbReference>
<keyword evidence="2" id="KW-0812">Transmembrane</keyword>
<dbReference type="InterPro" id="IPR029063">
    <property type="entry name" value="SAM-dependent_MTases_sf"/>
</dbReference>
<keyword evidence="5" id="KW-1185">Reference proteome</keyword>
<keyword evidence="2" id="KW-1133">Transmembrane helix</keyword>
<evidence type="ECO:0000256" key="2">
    <source>
        <dbReference type="SAM" id="Phobius"/>
    </source>
</evidence>
<accession>A0A418M8V1</accession>
<proteinExistence type="inferred from homology"/>
<organism evidence="4 5">
    <name type="scientific">Fibrisoma montanum</name>
    <dbReference type="NCBI Taxonomy" id="2305895"/>
    <lineage>
        <taxon>Bacteria</taxon>
        <taxon>Pseudomonadati</taxon>
        <taxon>Bacteroidota</taxon>
        <taxon>Cytophagia</taxon>
        <taxon>Cytophagales</taxon>
        <taxon>Spirosomataceae</taxon>
        <taxon>Fibrisoma</taxon>
    </lineage>
</organism>
<dbReference type="PANTHER" id="PTHR43318">
    <property type="entry name" value="UDP-N-ACETYLGLUCOSAMINE 4,6-DEHYDRATASE"/>
    <property type="match status" value="1"/>
</dbReference>
<dbReference type="SUPFAM" id="SSF53335">
    <property type="entry name" value="S-adenosyl-L-methionine-dependent methyltransferases"/>
    <property type="match status" value="1"/>
</dbReference>
<feature type="transmembrane region" description="Helical" evidence="2">
    <location>
        <begin position="88"/>
        <end position="107"/>
    </location>
</feature>
<reference evidence="4 5" key="1">
    <citation type="submission" date="2018-08" db="EMBL/GenBank/DDBJ databases">
        <title>Fibrisoma montanum sp. nov., isolated from Danxia mountain soil.</title>
        <authorList>
            <person name="Huang Y."/>
        </authorList>
    </citation>
    <scope>NUCLEOTIDE SEQUENCE [LARGE SCALE GENOMIC DNA]</scope>
    <source>
        <strain evidence="4 5">HYT19</strain>
    </source>
</reference>